<dbReference type="GO" id="GO:0005737">
    <property type="term" value="C:cytoplasm"/>
    <property type="evidence" value="ECO:0007669"/>
    <property type="project" value="TreeGrafter"/>
</dbReference>
<feature type="compositionally biased region" description="Polar residues" evidence="1">
    <location>
        <begin position="472"/>
        <end position="482"/>
    </location>
</feature>
<accession>A0A9K3KLY2</accession>
<gene>
    <name evidence="3" type="ORF">IV203_033080</name>
</gene>
<dbReference type="Proteomes" id="UP000693970">
    <property type="component" value="Unassembled WGS sequence"/>
</dbReference>
<dbReference type="InterPro" id="IPR006073">
    <property type="entry name" value="GTP-bd"/>
</dbReference>
<comment type="caution">
    <text evidence="3">The sequence shown here is derived from an EMBL/GenBank/DDBJ whole genome shotgun (WGS) entry which is preliminary data.</text>
</comment>
<dbReference type="InterPro" id="IPR006575">
    <property type="entry name" value="RWD_dom"/>
</dbReference>
<evidence type="ECO:0000259" key="2">
    <source>
        <dbReference type="PROSITE" id="PS50908"/>
    </source>
</evidence>
<dbReference type="OrthoDB" id="545683at2759"/>
<evidence type="ECO:0000313" key="4">
    <source>
        <dbReference type="Proteomes" id="UP000693970"/>
    </source>
</evidence>
<keyword evidence="4" id="KW-1185">Reference proteome</keyword>
<dbReference type="Pfam" id="PF05773">
    <property type="entry name" value="RWD"/>
    <property type="match status" value="1"/>
</dbReference>
<reference evidence="3" key="1">
    <citation type="journal article" date="2021" name="Sci. Rep.">
        <title>Diploid genomic architecture of Nitzschia inconspicua, an elite biomass production diatom.</title>
        <authorList>
            <person name="Oliver A."/>
            <person name="Podell S."/>
            <person name="Pinowska A."/>
            <person name="Traller J.C."/>
            <person name="Smith S.R."/>
            <person name="McClure R."/>
            <person name="Beliaev A."/>
            <person name="Bohutskyi P."/>
            <person name="Hill E.A."/>
            <person name="Rabines A."/>
            <person name="Zheng H."/>
            <person name="Allen L.Z."/>
            <person name="Kuo A."/>
            <person name="Grigoriev I.V."/>
            <person name="Allen A.E."/>
            <person name="Hazlebeck D."/>
            <person name="Allen E.E."/>
        </authorList>
    </citation>
    <scope>NUCLEOTIDE SEQUENCE</scope>
    <source>
        <strain evidence="3">Hildebrandi</strain>
    </source>
</reference>
<dbReference type="GO" id="GO:0016887">
    <property type="term" value="F:ATP hydrolysis activity"/>
    <property type="evidence" value="ECO:0007669"/>
    <property type="project" value="TreeGrafter"/>
</dbReference>
<dbReference type="AlphaFoldDB" id="A0A9K3KLY2"/>
<dbReference type="EMBL" id="JAGRRH010000022">
    <property type="protein sequence ID" value="KAG7345549.1"/>
    <property type="molecule type" value="Genomic_DNA"/>
</dbReference>
<dbReference type="Pfam" id="PF01926">
    <property type="entry name" value="MMR_HSR1"/>
    <property type="match status" value="1"/>
</dbReference>
<feature type="compositionally biased region" description="Basic and acidic residues" evidence="1">
    <location>
        <begin position="1"/>
        <end position="11"/>
    </location>
</feature>
<dbReference type="Pfam" id="PF03959">
    <property type="entry name" value="FSH1"/>
    <property type="match status" value="1"/>
</dbReference>
<sequence>MSDRSDNDKKTRPQTPQSFGNHRRRRNNHRPPPPPVGEESVSLKHPSSLFQKTIILLHGNQQSGQLFLGRLDRLRKRIQNDLPQTDIVAIDAPHLCRDHVDESDTEQNDRFLLTWWHREGDDYVGLEESLKKIQDETAGRTVVGILGFSQGARFAHLLALLHTSQPDIYFPLLRFVILAAGYDAPLPPQMPDMSQYVQVAAVAEHVRSLHIWGVNDTLISPDQSEAVSRYYCHPVTMPHPGKHFVPSKANDVERIMDFIQEATKETAEGTSAGTNAGDEKQNDQFQEHESAFTVNHEVFDGTPVEAITPDEDVQLLQQEEVQALEAIFPEEIRLKSSKRIINHEEIFEFPIIYHFRFLPSEDIDASANDNHWPPLPLILRIQYPHNYPMDAIPVFTLLHENTVFQFPSRHVEKLMCAIREASTSELGIPSVLSAIYAARDFLDSAPIDNPTSVVNGPSTPVGATFMDEDSDANGNEDSSQTRHPLIRPSSPEDIEKGNLEGLEIAESLLRRTADGKDPLFSHYSKGGGSFGAYTIGLVGKPSAGKSTFFNAATAFSRQRGQQEREGDESEWGGASMAAHPFTTIDPNIGYCLVPAPPGSCPEDDETPEMASLYGSTHGRDPFGRRFLPVLLKDVAGLVPGAYQGKGRGNQFLNDLTDATVLIHVADASGSADSSGNKIVSDDCDDINENDPQYSNPIDDLAWIRRELVEWVYSNLMAKWDVVARKGRSKLAGMFSGYGQRESMVEVIFDALETYLEQKYHREKALDHICSWSECDIHRVVSLFLGVRFPMAICLNKFDLPAAKKFVDEIIQSLPLHGAHTGVPLSARAEMNFVKKQMSQSTVHGDVAPPFGVWKCLTAALMLREPVLVFPVSDLLTWAPLPGLNKYAVEDASLPSKGMIRCIEAAGGVAPSCWNKAGFSYAMPTKTHRGEGEISSTKLRDALMMKPGSTVEDVFLMLKRLGALSGEFVRAEACSGAPGDKPKPVPKAELVTKRIRVIKIMSNKRTSWQTS</sequence>
<dbReference type="GO" id="GO:0005525">
    <property type="term" value="F:GTP binding"/>
    <property type="evidence" value="ECO:0007669"/>
    <property type="project" value="InterPro"/>
</dbReference>
<organism evidence="3 4">
    <name type="scientific">Nitzschia inconspicua</name>
    <dbReference type="NCBI Taxonomy" id="303405"/>
    <lineage>
        <taxon>Eukaryota</taxon>
        <taxon>Sar</taxon>
        <taxon>Stramenopiles</taxon>
        <taxon>Ochrophyta</taxon>
        <taxon>Bacillariophyta</taxon>
        <taxon>Bacillariophyceae</taxon>
        <taxon>Bacillariophycidae</taxon>
        <taxon>Bacillariales</taxon>
        <taxon>Bacillariaceae</taxon>
        <taxon>Nitzschia</taxon>
    </lineage>
</organism>
<feature type="domain" description="RWD" evidence="2">
    <location>
        <begin position="319"/>
        <end position="445"/>
    </location>
</feature>
<proteinExistence type="predicted"/>
<name>A0A9K3KLY2_9STRA</name>
<feature type="region of interest" description="Disordered" evidence="1">
    <location>
        <begin position="448"/>
        <end position="497"/>
    </location>
</feature>
<evidence type="ECO:0000313" key="3">
    <source>
        <dbReference type="EMBL" id="KAG7345549.1"/>
    </source>
</evidence>
<dbReference type="PANTHER" id="PTHR23305">
    <property type="entry name" value="OBG GTPASE FAMILY"/>
    <property type="match status" value="1"/>
</dbReference>
<dbReference type="InterPro" id="IPR005645">
    <property type="entry name" value="FSH-like_dom"/>
</dbReference>
<reference evidence="3" key="2">
    <citation type="submission" date="2021-04" db="EMBL/GenBank/DDBJ databases">
        <authorList>
            <person name="Podell S."/>
        </authorList>
    </citation>
    <scope>NUCLEOTIDE SEQUENCE</scope>
    <source>
        <strain evidence="3">Hildebrandi</strain>
    </source>
</reference>
<feature type="region of interest" description="Disordered" evidence="1">
    <location>
        <begin position="1"/>
        <end position="44"/>
    </location>
</feature>
<dbReference type="PANTHER" id="PTHR23305:SF1">
    <property type="entry name" value="OBG-TYPE G DOMAIN-CONTAINING PROTEIN"/>
    <property type="match status" value="1"/>
</dbReference>
<protein>
    <submittedName>
        <fullName evidence="3">Translation-associated GTPase</fullName>
    </submittedName>
</protein>
<feature type="compositionally biased region" description="Polar residues" evidence="1">
    <location>
        <begin position="449"/>
        <end position="458"/>
    </location>
</feature>
<dbReference type="PROSITE" id="PS50908">
    <property type="entry name" value="RWD"/>
    <property type="match status" value="1"/>
</dbReference>
<evidence type="ECO:0000256" key="1">
    <source>
        <dbReference type="SAM" id="MobiDB-lite"/>
    </source>
</evidence>